<dbReference type="PANTHER" id="PTHR47515:SF1">
    <property type="entry name" value="BLR2054 PROTEIN"/>
    <property type="match status" value="1"/>
</dbReference>
<organism evidence="3 4">
    <name type="scientific">Chitinimonas arctica</name>
    <dbReference type="NCBI Taxonomy" id="2594795"/>
    <lineage>
        <taxon>Bacteria</taxon>
        <taxon>Pseudomonadati</taxon>
        <taxon>Pseudomonadota</taxon>
        <taxon>Betaproteobacteria</taxon>
        <taxon>Neisseriales</taxon>
        <taxon>Chitinibacteraceae</taxon>
        <taxon>Chitinimonas</taxon>
    </lineage>
</organism>
<dbReference type="InterPro" id="IPR036397">
    <property type="entry name" value="RNaseH_sf"/>
</dbReference>
<dbReference type="Proteomes" id="UP000317550">
    <property type="component" value="Chromosome"/>
</dbReference>
<name>A0A516SGL8_9NEIS</name>
<dbReference type="InterPro" id="IPR012337">
    <property type="entry name" value="RNaseH-like_sf"/>
</dbReference>
<evidence type="ECO:0000259" key="2">
    <source>
        <dbReference type="PROSITE" id="PS50994"/>
    </source>
</evidence>
<protein>
    <submittedName>
        <fullName evidence="3">Transposase family protein</fullName>
    </submittedName>
</protein>
<evidence type="ECO:0000313" key="3">
    <source>
        <dbReference type="EMBL" id="QDQ27306.1"/>
    </source>
</evidence>
<dbReference type="Pfam" id="PF13683">
    <property type="entry name" value="rve_3"/>
    <property type="match status" value="1"/>
</dbReference>
<dbReference type="KEGG" id="cari:FNU76_13545"/>
<keyword evidence="4" id="KW-1185">Reference proteome</keyword>
<gene>
    <name evidence="3" type="ORF">FNU76_13545</name>
</gene>
<dbReference type="PANTHER" id="PTHR47515">
    <property type="entry name" value="LOW CALCIUM RESPONSE LOCUS PROTEIN T"/>
    <property type="match status" value="1"/>
</dbReference>
<dbReference type="AlphaFoldDB" id="A0A516SGL8"/>
<proteinExistence type="predicted"/>
<sequence length="311" mass="35576">MQNSTLVAMTFLLWCRLADLLVHFCELLLWISCLTDILIPETSQHLPSGRYRPAPPRRTGGKPKPPWVKEAALELFACGSHSIRSIRDNLNRLYARQGISVGISTVYGWVKRYSHQALSAKRYTRNRLPKPIPANRCWGLDMTGKGDQVILGIIDHGTRLNVALTRLERANTKQIVEQLDGAIAQFGSPDKIITDNASVFRSKAFRQAMTQRGIWHKFIPPGQPWKNGRIERFFLTLKQKLDRIVPSDNACLDNLLAEFRLWYNAVRPHQHLHGHTPWEAWNGVNPYNTTPLSVTPFEGWDGLLKGYYLRF</sequence>
<dbReference type="PROSITE" id="PS50994">
    <property type="entry name" value="INTEGRASE"/>
    <property type="match status" value="1"/>
</dbReference>
<feature type="region of interest" description="Disordered" evidence="1">
    <location>
        <begin position="45"/>
        <end position="65"/>
    </location>
</feature>
<dbReference type="GO" id="GO:0015074">
    <property type="term" value="P:DNA integration"/>
    <property type="evidence" value="ECO:0007669"/>
    <property type="project" value="InterPro"/>
</dbReference>
<dbReference type="OrthoDB" id="52928at2"/>
<feature type="domain" description="Integrase catalytic" evidence="2">
    <location>
        <begin position="127"/>
        <end position="285"/>
    </location>
</feature>
<dbReference type="EMBL" id="CP041730">
    <property type="protein sequence ID" value="QDQ27306.1"/>
    <property type="molecule type" value="Genomic_DNA"/>
</dbReference>
<dbReference type="Gene3D" id="3.30.420.10">
    <property type="entry name" value="Ribonuclease H-like superfamily/Ribonuclease H"/>
    <property type="match status" value="1"/>
</dbReference>
<evidence type="ECO:0000313" key="4">
    <source>
        <dbReference type="Proteomes" id="UP000317550"/>
    </source>
</evidence>
<dbReference type="GO" id="GO:0003676">
    <property type="term" value="F:nucleic acid binding"/>
    <property type="evidence" value="ECO:0007669"/>
    <property type="project" value="InterPro"/>
</dbReference>
<dbReference type="RefSeq" id="WP_144278699.1">
    <property type="nucleotide sequence ID" value="NZ_CP041730.1"/>
</dbReference>
<accession>A0A516SGL8</accession>
<evidence type="ECO:0000256" key="1">
    <source>
        <dbReference type="SAM" id="MobiDB-lite"/>
    </source>
</evidence>
<dbReference type="SUPFAM" id="SSF53098">
    <property type="entry name" value="Ribonuclease H-like"/>
    <property type="match status" value="1"/>
</dbReference>
<dbReference type="InterPro" id="IPR001584">
    <property type="entry name" value="Integrase_cat-core"/>
</dbReference>
<reference evidence="4" key="1">
    <citation type="submission" date="2019-07" db="EMBL/GenBank/DDBJ databases">
        <title>Chitinimonas sp. nov., isolated from Ny-Alesund, arctica soil.</title>
        <authorList>
            <person name="Xu Q."/>
            <person name="Peng F."/>
        </authorList>
    </citation>
    <scope>NUCLEOTIDE SEQUENCE [LARGE SCALE GENOMIC DNA]</scope>
    <source>
        <strain evidence="4">R3-44</strain>
    </source>
</reference>